<name>A0A8X6S4H4_TRICX</name>
<accession>A0A8X6S4H4</accession>
<reference evidence="1" key="1">
    <citation type="submission" date="2020-08" db="EMBL/GenBank/DDBJ databases">
        <title>Multicomponent nature underlies the extraordinary mechanical properties of spider dragline silk.</title>
        <authorList>
            <person name="Kono N."/>
            <person name="Nakamura H."/>
            <person name="Mori M."/>
            <person name="Yoshida Y."/>
            <person name="Ohtoshi R."/>
            <person name="Malay A.D."/>
            <person name="Moran D.A.P."/>
            <person name="Tomita M."/>
            <person name="Numata K."/>
            <person name="Arakawa K."/>
        </authorList>
    </citation>
    <scope>NUCLEOTIDE SEQUENCE</scope>
</reference>
<proteinExistence type="predicted"/>
<dbReference type="AlphaFoldDB" id="A0A8X6S4H4"/>
<organism evidence="1 2">
    <name type="scientific">Trichonephila clavipes</name>
    <name type="common">Golden silk orbweaver</name>
    <name type="synonym">Nephila clavipes</name>
    <dbReference type="NCBI Taxonomy" id="2585209"/>
    <lineage>
        <taxon>Eukaryota</taxon>
        <taxon>Metazoa</taxon>
        <taxon>Ecdysozoa</taxon>
        <taxon>Arthropoda</taxon>
        <taxon>Chelicerata</taxon>
        <taxon>Arachnida</taxon>
        <taxon>Araneae</taxon>
        <taxon>Araneomorphae</taxon>
        <taxon>Entelegynae</taxon>
        <taxon>Araneoidea</taxon>
        <taxon>Nephilidae</taxon>
        <taxon>Trichonephila</taxon>
    </lineage>
</organism>
<evidence type="ECO:0000313" key="2">
    <source>
        <dbReference type="Proteomes" id="UP000887159"/>
    </source>
</evidence>
<gene>
    <name evidence="1" type="ORF">TNCV_3525001</name>
</gene>
<keyword evidence="2" id="KW-1185">Reference proteome</keyword>
<comment type="caution">
    <text evidence="1">The sequence shown here is derived from an EMBL/GenBank/DDBJ whole genome shotgun (WGS) entry which is preliminary data.</text>
</comment>
<sequence>MSWRSEDDCPTNRSSLISFHIGLHVKVTNKSRRPYARTYVIASCAYSCMCRGLPVNVDGNMAIFPNSFGLTLPSLTIASRKWMYCSQRNSV</sequence>
<dbReference type="EMBL" id="BMAU01021261">
    <property type="protein sequence ID" value="GFY06644.1"/>
    <property type="molecule type" value="Genomic_DNA"/>
</dbReference>
<dbReference type="Proteomes" id="UP000887159">
    <property type="component" value="Unassembled WGS sequence"/>
</dbReference>
<protein>
    <submittedName>
        <fullName evidence="1">Uncharacterized protein</fullName>
    </submittedName>
</protein>
<evidence type="ECO:0000313" key="1">
    <source>
        <dbReference type="EMBL" id="GFY06644.1"/>
    </source>
</evidence>